<protein>
    <submittedName>
        <fullName evidence="1">Uncharacterized protein</fullName>
    </submittedName>
</protein>
<dbReference type="AlphaFoldDB" id="A0A8T2MVP5"/>
<sequence>MQIDFNIFLLYMSSYLSSGDRQQFSQSSLGKIFLVQFFKDLKDRKCSYAQLKNFKELLYPALCWVVILLIDGKYLACGLYSKCNSTMTTVDLKDPEMVTH</sequence>
<dbReference type="EMBL" id="JAFBMS010000940">
    <property type="protein sequence ID" value="KAG9329758.1"/>
    <property type="molecule type" value="Genomic_DNA"/>
</dbReference>
<evidence type="ECO:0000313" key="2">
    <source>
        <dbReference type="Proteomes" id="UP000824540"/>
    </source>
</evidence>
<organism evidence="1 2">
    <name type="scientific">Albula glossodonta</name>
    <name type="common">roundjaw bonefish</name>
    <dbReference type="NCBI Taxonomy" id="121402"/>
    <lineage>
        <taxon>Eukaryota</taxon>
        <taxon>Metazoa</taxon>
        <taxon>Chordata</taxon>
        <taxon>Craniata</taxon>
        <taxon>Vertebrata</taxon>
        <taxon>Euteleostomi</taxon>
        <taxon>Actinopterygii</taxon>
        <taxon>Neopterygii</taxon>
        <taxon>Teleostei</taxon>
        <taxon>Albuliformes</taxon>
        <taxon>Albulidae</taxon>
        <taxon>Albula</taxon>
    </lineage>
</organism>
<dbReference type="Proteomes" id="UP000824540">
    <property type="component" value="Unassembled WGS sequence"/>
</dbReference>
<dbReference type="OrthoDB" id="8962751at2759"/>
<proteinExistence type="predicted"/>
<gene>
    <name evidence="1" type="ORF">JZ751_029756</name>
</gene>
<comment type="caution">
    <text evidence="1">The sequence shown here is derived from an EMBL/GenBank/DDBJ whole genome shotgun (WGS) entry which is preliminary data.</text>
</comment>
<keyword evidence="2" id="KW-1185">Reference proteome</keyword>
<accession>A0A8T2MVP5</accession>
<reference evidence="1" key="1">
    <citation type="thesis" date="2021" institute="BYU ScholarsArchive" country="Provo, UT, USA">
        <title>Applications of and Algorithms for Genome Assembly and Genomic Analyses with an Emphasis on Marine Teleosts.</title>
        <authorList>
            <person name="Pickett B.D."/>
        </authorList>
    </citation>
    <scope>NUCLEOTIDE SEQUENCE</scope>
    <source>
        <strain evidence="1">HI-2016</strain>
    </source>
</reference>
<evidence type="ECO:0000313" key="1">
    <source>
        <dbReference type="EMBL" id="KAG9329758.1"/>
    </source>
</evidence>
<name>A0A8T2MVP5_9TELE</name>